<dbReference type="InterPro" id="IPR003961">
    <property type="entry name" value="FN3_dom"/>
</dbReference>
<dbReference type="Gene3D" id="1.10.287.70">
    <property type="match status" value="1"/>
</dbReference>
<dbReference type="Gene3D" id="2.60.40.10">
    <property type="entry name" value="Immunoglobulins"/>
    <property type="match status" value="2"/>
</dbReference>
<dbReference type="PANTHER" id="PTHR11003">
    <property type="entry name" value="POTASSIUM CHANNEL, SUBFAMILY K"/>
    <property type="match status" value="1"/>
</dbReference>
<dbReference type="Pfam" id="PF07885">
    <property type="entry name" value="Ion_trans_2"/>
    <property type="match status" value="2"/>
</dbReference>
<evidence type="ECO:0000256" key="5">
    <source>
        <dbReference type="ARBA" id="ARBA00023065"/>
    </source>
</evidence>
<gene>
    <name evidence="11" type="ORF">MSPICULIGERA_LOCUS17534</name>
</gene>
<dbReference type="GO" id="GO:0005886">
    <property type="term" value="C:plasma membrane"/>
    <property type="evidence" value="ECO:0007669"/>
    <property type="project" value="TreeGrafter"/>
</dbReference>
<feature type="transmembrane region" description="Helical" evidence="9">
    <location>
        <begin position="46"/>
        <end position="70"/>
    </location>
</feature>
<dbReference type="EMBL" id="CATQJA010002656">
    <property type="protein sequence ID" value="CAJ0579311.1"/>
    <property type="molecule type" value="Genomic_DNA"/>
</dbReference>
<dbReference type="InterPro" id="IPR036116">
    <property type="entry name" value="FN3_sf"/>
</dbReference>
<evidence type="ECO:0000256" key="1">
    <source>
        <dbReference type="ARBA" id="ARBA00004141"/>
    </source>
</evidence>
<comment type="similarity">
    <text evidence="8">Belongs to the two pore domain potassium channel (TC 1.A.1.8) family.</text>
</comment>
<keyword evidence="4 9" id="KW-1133">Transmembrane helix</keyword>
<dbReference type="GO" id="GO:0022841">
    <property type="term" value="F:potassium ion leak channel activity"/>
    <property type="evidence" value="ECO:0007669"/>
    <property type="project" value="TreeGrafter"/>
</dbReference>
<protein>
    <recommendedName>
        <fullName evidence="10">Fibronectin type-III domain-containing protein</fullName>
    </recommendedName>
</protein>
<feature type="transmembrane region" description="Helical" evidence="9">
    <location>
        <begin position="170"/>
        <end position="188"/>
    </location>
</feature>
<feature type="domain" description="Fibronectin type-III" evidence="10">
    <location>
        <begin position="512"/>
        <end position="602"/>
    </location>
</feature>
<evidence type="ECO:0000256" key="4">
    <source>
        <dbReference type="ARBA" id="ARBA00022989"/>
    </source>
</evidence>
<dbReference type="GO" id="GO:0015271">
    <property type="term" value="F:outward rectifier potassium channel activity"/>
    <property type="evidence" value="ECO:0007669"/>
    <property type="project" value="TreeGrafter"/>
</dbReference>
<keyword evidence="3 8" id="KW-0812">Transmembrane</keyword>
<feature type="domain" description="Fibronectin type-III" evidence="10">
    <location>
        <begin position="413"/>
        <end position="511"/>
    </location>
</feature>
<dbReference type="SMART" id="SM00060">
    <property type="entry name" value="FN3"/>
    <property type="match status" value="2"/>
</dbReference>
<evidence type="ECO:0000256" key="3">
    <source>
        <dbReference type="ARBA" id="ARBA00022692"/>
    </source>
</evidence>
<dbReference type="SUPFAM" id="SSF49265">
    <property type="entry name" value="Fibronectin type III"/>
    <property type="match status" value="1"/>
</dbReference>
<name>A0AA36D279_9BILA</name>
<dbReference type="InterPro" id="IPR013099">
    <property type="entry name" value="K_chnl_dom"/>
</dbReference>
<evidence type="ECO:0000256" key="7">
    <source>
        <dbReference type="ARBA" id="ARBA00023303"/>
    </source>
</evidence>
<dbReference type="PROSITE" id="PS50853">
    <property type="entry name" value="FN3"/>
    <property type="match status" value="2"/>
</dbReference>
<dbReference type="AlphaFoldDB" id="A0AA36D279"/>
<organism evidence="11 12">
    <name type="scientific">Mesorhabditis spiculigera</name>
    <dbReference type="NCBI Taxonomy" id="96644"/>
    <lineage>
        <taxon>Eukaryota</taxon>
        <taxon>Metazoa</taxon>
        <taxon>Ecdysozoa</taxon>
        <taxon>Nematoda</taxon>
        <taxon>Chromadorea</taxon>
        <taxon>Rhabditida</taxon>
        <taxon>Rhabditina</taxon>
        <taxon>Rhabditomorpha</taxon>
        <taxon>Rhabditoidea</taxon>
        <taxon>Rhabditidae</taxon>
        <taxon>Mesorhabditinae</taxon>
        <taxon>Mesorhabditis</taxon>
    </lineage>
</organism>
<feature type="transmembrane region" description="Helical" evidence="9">
    <location>
        <begin position="260"/>
        <end position="281"/>
    </location>
</feature>
<evidence type="ECO:0000259" key="10">
    <source>
        <dbReference type="PROSITE" id="PS50853"/>
    </source>
</evidence>
<keyword evidence="12" id="KW-1185">Reference proteome</keyword>
<proteinExistence type="inferred from homology"/>
<dbReference type="CDD" id="cd00063">
    <property type="entry name" value="FN3"/>
    <property type="match status" value="2"/>
</dbReference>
<comment type="subcellular location">
    <subcellularLocation>
        <location evidence="1">Membrane</location>
        <topology evidence="1">Multi-pass membrane protein</topology>
    </subcellularLocation>
</comment>
<evidence type="ECO:0000313" key="11">
    <source>
        <dbReference type="EMBL" id="CAJ0579311.1"/>
    </source>
</evidence>
<dbReference type="PANTHER" id="PTHR11003:SF73">
    <property type="entry name" value="FIBRONECTIN TYPE-III DOMAIN-CONTAINING PROTEIN"/>
    <property type="match status" value="1"/>
</dbReference>
<feature type="transmembrane region" description="Helical" evidence="9">
    <location>
        <begin position="288"/>
        <end position="308"/>
    </location>
</feature>
<reference evidence="11" key="1">
    <citation type="submission" date="2023-06" db="EMBL/GenBank/DDBJ databases">
        <authorList>
            <person name="Delattre M."/>
        </authorList>
    </citation>
    <scope>NUCLEOTIDE SEQUENCE</scope>
    <source>
        <strain evidence="11">AF72</strain>
    </source>
</reference>
<dbReference type="GO" id="GO:0030322">
    <property type="term" value="P:stabilization of membrane potential"/>
    <property type="evidence" value="ECO:0007669"/>
    <property type="project" value="TreeGrafter"/>
</dbReference>
<dbReference type="InterPro" id="IPR013783">
    <property type="entry name" value="Ig-like_fold"/>
</dbReference>
<evidence type="ECO:0000313" key="12">
    <source>
        <dbReference type="Proteomes" id="UP001177023"/>
    </source>
</evidence>
<keyword evidence="6 9" id="KW-0472">Membrane</keyword>
<accession>A0AA36D279</accession>
<feature type="transmembrane region" description="Helical" evidence="9">
    <location>
        <begin position="314"/>
        <end position="341"/>
    </location>
</feature>
<evidence type="ECO:0000256" key="9">
    <source>
        <dbReference type="SAM" id="Phobius"/>
    </source>
</evidence>
<dbReference type="SUPFAM" id="SSF81324">
    <property type="entry name" value="Voltage-gated potassium channels"/>
    <property type="match status" value="2"/>
</dbReference>
<dbReference type="InterPro" id="IPR003280">
    <property type="entry name" value="2pore_dom_K_chnl"/>
</dbReference>
<sequence length="628" mass="72493">MQAVRKISSYVRNPRAVLLQQMENRRQPIDDFTIPYDPKKVILRVALPHVTLLLVSLLYAIVGSWIITILKYSQENPQEDYAGLERLKRHYSSLLVSGHGGREFGTFVNKAHEIYRRLPLATDAMSQEFSHENATNAWFRRFRWNMLFSATTLTSIGYGSDSPTSTLGRLFCVVFLMFGIPLYLITLADAAKFCTELMNRAYMEYMKKYISLKRKFYRWRQTGRSRRESIVINNVIIAGGDEEVAEFLWTHLEKAHFVEIPFVLVYAILLLYIGLASWLVARIEGWTFADALYFIIMSVLTIGFGDLVPVNEGWIVVVLAVILLGLVLTTTCVDIVGAYYIDRLHFFGRRLDQEDPLAWLKAVQRRRILAMKREAMRKLFETVSALNYIRLETVQKLALAAKEAQQVHEPPLPPRDLIAFNATANSVTLRWTQPIKLEEGRRYWYTLTYKPRTPQRRTNVEMVDFINTTSYVVSGLKSFTLYEFSLRTTTRYGHSMPARAQEYTEPCTVPTLLRVEAISPETATVSWRAPIKNNAIEEYVVQYSQEPAPQFRYWERFKVGPQKRFTVVNLTPGTRYIVCVTATHNFGLAAMSKSVRFTTKTWFEENELHPLPLIQRTFSALSNLSALR</sequence>
<comment type="caution">
    <text evidence="11">The sequence shown here is derived from an EMBL/GenBank/DDBJ whole genome shotgun (WGS) entry which is preliminary data.</text>
</comment>
<feature type="non-terminal residue" evidence="11">
    <location>
        <position position="1"/>
    </location>
</feature>
<keyword evidence="2 8" id="KW-0813">Transport</keyword>
<evidence type="ECO:0000256" key="6">
    <source>
        <dbReference type="ARBA" id="ARBA00023136"/>
    </source>
</evidence>
<dbReference type="PRINTS" id="PR01333">
    <property type="entry name" value="2POREKCHANEL"/>
</dbReference>
<keyword evidence="7 8" id="KW-0407">Ion channel</keyword>
<dbReference type="Proteomes" id="UP001177023">
    <property type="component" value="Unassembled WGS sequence"/>
</dbReference>
<keyword evidence="5 8" id="KW-0406">Ion transport</keyword>
<evidence type="ECO:0000256" key="2">
    <source>
        <dbReference type="ARBA" id="ARBA00022448"/>
    </source>
</evidence>
<dbReference type="Pfam" id="PF00041">
    <property type="entry name" value="fn3"/>
    <property type="match status" value="2"/>
</dbReference>
<evidence type="ECO:0000256" key="8">
    <source>
        <dbReference type="RuleBase" id="RU003857"/>
    </source>
</evidence>